<evidence type="ECO:0008006" key="3">
    <source>
        <dbReference type="Google" id="ProtNLM"/>
    </source>
</evidence>
<reference evidence="2" key="1">
    <citation type="journal article" date="2015" name="Proc. Natl. Acad. Sci. U.S.A.">
        <title>Genome sequencing of adzuki bean (Vigna angularis) provides insight into high starch and low fat accumulation and domestication.</title>
        <authorList>
            <person name="Yang K."/>
            <person name="Tian Z."/>
            <person name="Chen C."/>
            <person name="Luo L."/>
            <person name="Zhao B."/>
            <person name="Wang Z."/>
            <person name="Yu L."/>
            <person name="Li Y."/>
            <person name="Sun Y."/>
            <person name="Li W."/>
            <person name="Chen Y."/>
            <person name="Li Y."/>
            <person name="Zhang Y."/>
            <person name="Ai D."/>
            <person name="Zhao J."/>
            <person name="Shang C."/>
            <person name="Ma Y."/>
            <person name="Wu B."/>
            <person name="Wang M."/>
            <person name="Gao L."/>
            <person name="Sun D."/>
            <person name="Zhang P."/>
            <person name="Guo F."/>
            <person name="Wang W."/>
            <person name="Li Y."/>
            <person name="Wang J."/>
            <person name="Varshney R.K."/>
            <person name="Wang J."/>
            <person name="Ling H.Q."/>
            <person name="Wan P."/>
        </authorList>
    </citation>
    <scope>NUCLEOTIDE SEQUENCE</scope>
    <source>
        <strain evidence="2">cv. Jingnong 6</strain>
    </source>
</reference>
<accession>A0A0L9V595</accession>
<name>A0A0L9V595_PHAAN</name>
<dbReference type="EMBL" id="CM003378">
    <property type="protein sequence ID" value="KOM50191.1"/>
    <property type="molecule type" value="Genomic_DNA"/>
</dbReference>
<evidence type="ECO:0000313" key="2">
    <source>
        <dbReference type="Proteomes" id="UP000053144"/>
    </source>
</evidence>
<dbReference type="AlphaFoldDB" id="A0A0L9V595"/>
<dbReference type="Proteomes" id="UP000053144">
    <property type="component" value="Chromosome 8"/>
</dbReference>
<sequence length="260" mass="30419">MQLEMEERMRAVMERFQQHEAAYQKLLEEKLQIMFQQEKEDVPTDYPTAPCVSTKGSCFTTDLRITLFYFPDKQPMAQLMNHEDRDEAEDDDDPLAILMKKLHKLNKGPKELQYMDTIVVEQGWATMYGFLEPQIIQQYGNTLDSRQSYMQTSMAESKRELYIAPYIDGQIKTITFDYVLSHVYCNKQTNSWACGYYIMSWMKTIIRAGIRADWIERIILAAMRWGSSGAVAISVVSDDADGNPRRRLRWWKFSRKNGAL</sequence>
<proteinExistence type="predicted"/>
<evidence type="ECO:0000313" key="1">
    <source>
        <dbReference type="EMBL" id="KOM50191.1"/>
    </source>
</evidence>
<protein>
    <recommendedName>
        <fullName evidence="3">Ubiquitin-like protease family profile domain-containing protein</fullName>
    </recommendedName>
</protein>
<gene>
    <name evidence="1" type="ORF">LR48_Vigan08g101800</name>
</gene>
<dbReference type="Gramene" id="KOM50191">
    <property type="protein sequence ID" value="KOM50191"/>
    <property type="gene ID" value="LR48_Vigan08g101800"/>
</dbReference>
<organism evidence="1 2">
    <name type="scientific">Phaseolus angularis</name>
    <name type="common">Azuki bean</name>
    <name type="synonym">Vigna angularis</name>
    <dbReference type="NCBI Taxonomy" id="3914"/>
    <lineage>
        <taxon>Eukaryota</taxon>
        <taxon>Viridiplantae</taxon>
        <taxon>Streptophyta</taxon>
        <taxon>Embryophyta</taxon>
        <taxon>Tracheophyta</taxon>
        <taxon>Spermatophyta</taxon>
        <taxon>Magnoliopsida</taxon>
        <taxon>eudicotyledons</taxon>
        <taxon>Gunneridae</taxon>
        <taxon>Pentapetalae</taxon>
        <taxon>rosids</taxon>
        <taxon>fabids</taxon>
        <taxon>Fabales</taxon>
        <taxon>Fabaceae</taxon>
        <taxon>Papilionoideae</taxon>
        <taxon>50 kb inversion clade</taxon>
        <taxon>NPAAA clade</taxon>
        <taxon>indigoferoid/millettioid clade</taxon>
        <taxon>Phaseoleae</taxon>
        <taxon>Vigna</taxon>
    </lineage>
</organism>